<dbReference type="EMBL" id="FO082050">
    <property type="protein sequence ID" value="CCE82273.1"/>
    <property type="molecule type" value="Genomic_DNA"/>
</dbReference>
<dbReference type="OrthoDB" id="416253at2759"/>
<dbReference type="HOGENOM" id="CLU_023205_0_0_1"/>
<evidence type="ECO:0000256" key="6">
    <source>
        <dbReference type="ARBA" id="ARBA00081322"/>
    </source>
</evidence>
<feature type="active site" description="Proton donor" evidence="7">
    <location>
        <position position="59"/>
    </location>
</feature>
<dbReference type="PIRSF" id="PIRSF000097">
    <property type="entry name" value="AKR"/>
    <property type="match status" value="1"/>
</dbReference>
<evidence type="ECO:0000313" key="12">
    <source>
        <dbReference type="Proteomes" id="UP000005222"/>
    </source>
</evidence>
<keyword evidence="12" id="KW-1185">Reference proteome</keyword>
<dbReference type="AlphaFoldDB" id="G8YBE2"/>
<dbReference type="EC" id="1.1.1.358" evidence="4"/>
<dbReference type="PRINTS" id="PR00069">
    <property type="entry name" value="ALDKETRDTASE"/>
</dbReference>
<evidence type="ECO:0000313" key="11">
    <source>
        <dbReference type="EMBL" id="CCE82273.1"/>
    </source>
</evidence>
<feature type="binding site" evidence="8">
    <location>
        <position position="115"/>
    </location>
    <ligand>
        <name>substrate</name>
    </ligand>
</feature>
<organism evidence="11 12">
    <name type="scientific">Pichia sorbitophila (strain ATCC MYA-4447 / BCRC 22081 / CBS 7064 / NBRC 10061 / NRRL Y-12695)</name>
    <name type="common">Hybrid yeast</name>
    <dbReference type="NCBI Taxonomy" id="559304"/>
    <lineage>
        <taxon>Eukaryota</taxon>
        <taxon>Fungi</taxon>
        <taxon>Dikarya</taxon>
        <taxon>Ascomycota</taxon>
        <taxon>Saccharomycotina</taxon>
        <taxon>Pichiomycetes</taxon>
        <taxon>Debaryomycetaceae</taxon>
        <taxon>Millerozyma</taxon>
    </lineage>
</organism>
<dbReference type="Gene3D" id="3.20.20.100">
    <property type="entry name" value="NADP-dependent oxidoreductase domain"/>
    <property type="match status" value="1"/>
</dbReference>
<proteinExistence type="predicted"/>
<dbReference type="PROSITE" id="PS00798">
    <property type="entry name" value="ALDOKETO_REDUCTASE_1"/>
    <property type="match status" value="1"/>
</dbReference>
<dbReference type="InterPro" id="IPR020471">
    <property type="entry name" value="AKR"/>
</dbReference>
<evidence type="ECO:0000256" key="7">
    <source>
        <dbReference type="PIRSR" id="PIRSR000097-1"/>
    </source>
</evidence>
<comment type="catalytic activity">
    <reaction evidence="2">
        <text>(R)-pantolactone + NADP(+) = 2-dehydropantolactone + NADPH + H(+)</text>
        <dbReference type="Rhea" id="RHEA:18981"/>
        <dbReference type="ChEBI" id="CHEBI:15378"/>
        <dbReference type="ChEBI" id="CHEBI:16719"/>
        <dbReference type="ChEBI" id="CHEBI:18395"/>
        <dbReference type="ChEBI" id="CHEBI:57783"/>
        <dbReference type="ChEBI" id="CHEBI:58349"/>
        <dbReference type="EC" id="1.1.1.358"/>
    </reaction>
</comment>
<evidence type="ECO:0000256" key="2">
    <source>
        <dbReference type="ARBA" id="ARBA00050878"/>
    </source>
</evidence>
<dbReference type="GO" id="GO:0042180">
    <property type="term" value="P:ketone metabolic process"/>
    <property type="evidence" value="ECO:0007669"/>
    <property type="project" value="UniProtKB-ARBA"/>
</dbReference>
<reference evidence="11 12" key="1">
    <citation type="journal article" date="2012" name="G3 (Bethesda)">
        <title>Pichia sorbitophila, an interspecies yeast hybrid reveals early steps of genome resolution following polyploidization.</title>
        <authorList>
            <person name="Leh Louis V."/>
            <person name="Despons L."/>
            <person name="Friedrich A."/>
            <person name="Martin T."/>
            <person name="Durrens P."/>
            <person name="Casaregola S."/>
            <person name="Neuveglise C."/>
            <person name="Fairhead C."/>
            <person name="Marck C."/>
            <person name="Cruz J.A."/>
            <person name="Straub M.L."/>
            <person name="Kugler V."/>
            <person name="Sacerdot C."/>
            <person name="Uzunov Z."/>
            <person name="Thierry A."/>
            <person name="Weiss S."/>
            <person name="Bleykasten C."/>
            <person name="De Montigny J."/>
            <person name="Jacques N."/>
            <person name="Jung P."/>
            <person name="Lemaire M."/>
            <person name="Mallet S."/>
            <person name="Morel G."/>
            <person name="Richard G.F."/>
            <person name="Sarkar A."/>
            <person name="Savel G."/>
            <person name="Schacherer J."/>
            <person name="Seret M.L."/>
            <person name="Talla E."/>
            <person name="Samson G."/>
            <person name="Jubin C."/>
            <person name="Poulain J."/>
            <person name="Vacherie B."/>
            <person name="Barbe V."/>
            <person name="Pelletier E."/>
            <person name="Sherman D.J."/>
            <person name="Westhof E."/>
            <person name="Weissenbach J."/>
            <person name="Baret P.V."/>
            <person name="Wincker P."/>
            <person name="Gaillardin C."/>
            <person name="Dujon B."/>
            <person name="Souciet J.L."/>
        </authorList>
    </citation>
    <scope>NUCLEOTIDE SEQUENCE [LARGE SCALE GENOMIC DNA]</scope>
    <source>
        <strain evidence="12">ATCC MYA-4447 / BCRC 22081 / CBS 7064 / NBRC 10061 / NRRL Y-12695</strain>
    </source>
</reference>
<evidence type="ECO:0000256" key="3">
    <source>
        <dbReference type="ARBA" id="ARBA00051098"/>
    </source>
</evidence>
<sequence length="296" mass="33725">MTVTSTLRKNTKKLTLNNGQKIPVVGFGTWKATGEGEAYKAVKTALQKGYRHIDAAEHYHNEEEVGKGIKDSGVPREEIFVTTKLWNVDHKKVREALDLSLKRLGLDYIDLYLIHWPVATDPATNEPYKDWDYVDTYKELQRVMKTTGQIRSIGVSNMSIKQLEKLLSDEEVTVKPVVNQIEAHPLLTQPELYDYMASKDIKIEAYSPLGSVNSPLFKNETIVDIANKYGVEPANVLISWAVQRGTIVLPKSTTEHRIISNLNTFRLHRDDFDTLNNLSSKYGVKRTNDPAWYNFE</sequence>
<feature type="site" description="Lowers pKa of active site Tyr" evidence="9">
    <location>
        <position position="84"/>
    </location>
</feature>
<feature type="domain" description="NADP-dependent oxidoreductase" evidence="10">
    <location>
        <begin position="25"/>
        <end position="278"/>
    </location>
</feature>
<accession>G8YBE2</accession>
<dbReference type="FunFam" id="3.20.20.100:FF:000002">
    <property type="entry name" value="2,5-diketo-D-gluconic acid reductase A"/>
    <property type="match status" value="1"/>
</dbReference>
<comment type="catalytic activity">
    <reaction evidence="3">
        <text>isatin + NADPH + H(+) = 3-hydroxyindolin-2-one + NADP(+)</text>
        <dbReference type="Rhea" id="RHEA:68608"/>
        <dbReference type="ChEBI" id="CHEBI:15378"/>
        <dbReference type="ChEBI" id="CHEBI:27539"/>
        <dbReference type="ChEBI" id="CHEBI:28536"/>
        <dbReference type="ChEBI" id="CHEBI:57783"/>
        <dbReference type="ChEBI" id="CHEBI:58349"/>
    </reaction>
</comment>
<dbReference type="GO" id="GO:0047011">
    <property type="term" value="F:2-dehydropantolactone reductase (A-specific) activity"/>
    <property type="evidence" value="ECO:0007669"/>
    <property type="project" value="UniProtKB-ARBA"/>
</dbReference>
<evidence type="ECO:0000256" key="5">
    <source>
        <dbReference type="ARBA" id="ARBA00079693"/>
    </source>
</evidence>
<protein>
    <recommendedName>
        <fullName evidence="5">2-dehydropantolactone reductase</fullName>
        <ecNumber evidence="4">1.1.1.358</ecNumber>
    </recommendedName>
    <alternativeName>
        <fullName evidence="5">2-dehydropantolactone reductase</fullName>
    </alternativeName>
    <alternativeName>
        <fullName evidence="6">Ketopantoyl-lactone reductase</fullName>
    </alternativeName>
</protein>
<dbReference type="InterPro" id="IPR023210">
    <property type="entry name" value="NADP_OxRdtase_dom"/>
</dbReference>
<evidence type="ECO:0000256" key="4">
    <source>
        <dbReference type="ARBA" id="ARBA00066965"/>
    </source>
</evidence>
<dbReference type="eggNOG" id="KOG1577">
    <property type="taxonomic scope" value="Eukaryota"/>
</dbReference>
<dbReference type="PANTHER" id="PTHR11732">
    <property type="entry name" value="ALDO/KETO REDUCTASE"/>
    <property type="match status" value="1"/>
</dbReference>
<evidence type="ECO:0000259" key="10">
    <source>
        <dbReference type="Pfam" id="PF00248"/>
    </source>
</evidence>
<gene>
    <name evidence="11" type="primary">Piso0_001990</name>
    <name evidence="11" type="ORF">GNLVRS01_PISO0J02297g</name>
</gene>
<evidence type="ECO:0000256" key="9">
    <source>
        <dbReference type="PIRSR" id="PIRSR000097-3"/>
    </source>
</evidence>
<dbReference type="Proteomes" id="UP000005222">
    <property type="component" value="Chromosome J"/>
</dbReference>
<dbReference type="InterPro" id="IPR018170">
    <property type="entry name" value="Aldo/ket_reductase_CS"/>
</dbReference>
<evidence type="ECO:0000256" key="1">
    <source>
        <dbReference type="ARBA" id="ARBA00023002"/>
    </source>
</evidence>
<name>G8YBE2_PICSO</name>
<dbReference type="InParanoid" id="G8YBE2"/>
<dbReference type="SUPFAM" id="SSF51430">
    <property type="entry name" value="NAD(P)-linked oxidoreductase"/>
    <property type="match status" value="1"/>
</dbReference>
<dbReference type="STRING" id="559304.G8YBE2"/>
<dbReference type="InterPro" id="IPR036812">
    <property type="entry name" value="NAD(P)_OxRdtase_dom_sf"/>
</dbReference>
<dbReference type="Pfam" id="PF00248">
    <property type="entry name" value="Aldo_ket_red"/>
    <property type="match status" value="1"/>
</dbReference>
<dbReference type="OMA" id="METWRGM"/>
<keyword evidence="1" id="KW-0560">Oxidoreductase</keyword>
<evidence type="ECO:0000256" key="8">
    <source>
        <dbReference type="PIRSR" id="PIRSR000097-2"/>
    </source>
</evidence>